<dbReference type="GO" id="GO:0030425">
    <property type="term" value="C:dendrite"/>
    <property type="evidence" value="ECO:0007669"/>
    <property type="project" value="UniProtKB-SubCell"/>
</dbReference>
<dbReference type="Ensembl" id="ENSSSCT00000106705.1">
    <property type="protein sequence ID" value="ENSSSCP00000079523.1"/>
    <property type="gene ID" value="ENSSSCG00000004293.5"/>
</dbReference>
<feature type="transmembrane region" description="Helical" evidence="5">
    <location>
        <begin position="52"/>
        <end position="71"/>
    </location>
</feature>
<dbReference type="FunCoup" id="A0A8W4FJM0">
    <property type="interactions" value="2396"/>
</dbReference>
<dbReference type="GeneTree" id="ENSGT00950000182856"/>
<dbReference type="InterPro" id="IPR036305">
    <property type="entry name" value="RGS_sf"/>
</dbReference>
<keyword evidence="5" id="KW-0472">Membrane</keyword>
<feature type="transmembrane region" description="Helical" evidence="5">
    <location>
        <begin position="28"/>
        <end position="45"/>
    </location>
</feature>
<organism evidence="8 9">
    <name type="scientific">Sus scrofa</name>
    <name type="common">Pig</name>
    <dbReference type="NCBI Taxonomy" id="9823"/>
    <lineage>
        <taxon>Eukaryota</taxon>
        <taxon>Metazoa</taxon>
        <taxon>Chordata</taxon>
        <taxon>Craniata</taxon>
        <taxon>Vertebrata</taxon>
        <taxon>Euteleostomi</taxon>
        <taxon>Mammalia</taxon>
        <taxon>Eutheria</taxon>
        <taxon>Laurasiatheria</taxon>
        <taxon>Artiodactyla</taxon>
        <taxon>Suina</taxon>
        <taxon>Suidae</taxon>
        <taxon>Sus</taxon>
    </lineage>
</organism>
<dbReference type="AlphaFoldDB" id="A0A8W4FJM0"/>
<dbReference type="InterPro" id="IPR044926">
    <property type="entry name" value="RGS_subdomain_2"/>
</dbReference>
<accession>A0A8W4FJM0</accession>
<dbReference type="InterPro" id="IPR003114">
    <property type="entry name" value="Phox_assoc"/>
</dbReference>
<comment type="subcellular location">
    <subcellularLocation>
        <location evidence="1">Cell projection</location>
        <location evidence="1">Dendrite</location>
    </subcellularLocation>
</comment>
<dbReference type="GO" id="GO:0097352">
    <property type="term" value="P:autophagosome maturation"/>
    <property type="evidence" value="ECO:0000318"/>
    <property type="project" value="GO_Central"/>
</dbReference>
<dbReference type="GO" id="GO:0080025">
    <property type="term" value="F:phosphatidylinositol-3,5-bisphosphate binding"/>
    <property type="evidence" value="ECO:0007669"/>
    <property type="project" value="Ensembl"/>
</dbReference>
<dbReference type="GO" id="GO:0098794">
    <property type="term" value="C:postsynapse"/>
    <property type="evidence" value="ECO:0007669"/>
    <property type="project" value="GOC"/>
</dbReference>
<gene>
    <name evidence="8" type="primary">SNX14</name>
</gene>
<reference evidence="8" key="2">
    <citation type="submission" date="2025-08" db="UniProtKB">
        <authorList>
            <consortium name="Ensembl"/>
        </authorList>
    </citation>
    <scope>IDENTIFICATION</scope>
</reference>
<dbReference type="GO" id="GO:0035091">
    <property type="term" value="F:phosphatidylinositol binding"/>
    <property type="evidence" value="ECO:0000318"/>
    <property type="project" value="GO_Central"/>
</dbReference>
<dbReference type="GO" id="GO:0005764">
    <property type="term" value="C:lysosome"/>
    <property type="evidence" value="ECO:0007669"/>
    <property type="project" value="Ensembl"/>
</dbReference>
<evidence type="ECO:0000313" key="8">
    <source>
        <dbReference type="Ensembl" id="ENSSSCP00000079523.1"/>
    </source>
</evidence>
<dbReference type="FunFam" id="1.10.167.10:FF:000004">
    <property type="entry name" value="sorting nexin-14 isoform X1"/>
    <property type="match status" value="1"/>
</dbReference>
<dbReference type="PROSITE" id="PS51207">
    <property type="entry name" value="PXA"/>
    <property type="match status" value="1"/>
</dbReference>
<dbReference type="InterPro" id="IPR037892">
    <property type="entry name" value="SNX14_RGS"/>
</dbReference>
<comment type="similarity">
    <text evidence="2">Belongs to the sorting nexin family.</text>
</comment>
<dbReference type="SMART" id="SM00313">
    <property type="entry name" value="PXA"/>
    <property type="match status" value="1"/>
</dbReference>
<dbReference type="PROSITE" id="PS50132">
    <property type="entry name" value="RGS"/>
    <property type="match status" value="1"/>
</dbReference>
<dbReference type="GO" id="GO:0005829">
    <property type="term" value="C:cytosol"/>
    <property type="evidence" value="ECO:0007669"/>
    <property type="project" value="Ensembl"/>
</dbReference>
<reference evidence="8" key="1">
    <citation type="journal article" date="2020" name="Gigascience">
        <title>An improved pig reference genome sequence to enable pig genetics and genomics research.</title>
        <authorList>
            <person name="Warr A."/>
            <person name="Affara N."/>
            <person name="Aken B."/>
            <person name="Beiki H."/>
            <person name="Bickhart D.M."/>
            <person name="Billis K."/>
            <person name="Chow W."/>
            <person name="Eory L."/>
            <person name="Finlayson H.A."/>
            <person name="Flicek P."/>
            <person name="Giron C.G."/>
            <person name="Griffin D.K."/>
            <person name="Hall R."/>
            <person name="Hannum G."/>
            <person name="Hourlier T."/>
            <person name="Howe K."/>
            <person name="Hume D.A."/>
            <person name="Izuogu O."/>
            <person name="Kim K."/>
            <person name="Koren S."/>
            <person name="Liu H."/>
            <person name="Manchanda N."/>
            <person name="Martin F.J."/>
            <person name="Nonneman D.J."/>
            <person name="O'Connor R.E."/>
            <person name="Phillippy A.M."/>
            <person name="Rohrer G.A."/>
            <person name="Rosen B.D."/>
            <person name="Rund L.A."/>
            <person name="Sargent C.A."/>
            <person name="Schook L.B."/>
            <person name="Schroeder S.G."/>
            <person name="Schwartz A.S."/>
            <person name="Skinner B.M."/>
            <person name="Talbot R."/>
            <person name="Tseng E."/>
            <person name="Tuggle C.K."/>
            <person name="Watson M."/>
            <person name="Smith T.P.L."/>
            <person name="Archibald A.L."/>
        </authorList>
    </citation>
    <scope>NUCLEOTIDE SEQUENCE [LARGE SCALE GENOMIC DNA]</scope>
    <source>
        <strain evidence="8">Duroc</strain>
    </source>
</reference>
<evidence type="ECO:0000256" key="2">
    <source>
        <dbReference type="ARBA" id="ARBA00010883"/>
    </source>
</evidence>
<evidence type="ECO:0000256" key="5">
    <source>
        <dbReference type="SAM" id="Phobius"/>
    </source>
</evidence>
<evidence type="ECO:0000256" key="1">
    <source>
        <dbReference type="ARBA" id="ARBA00004279"/>
    </source>
</evidence>
<dbReference type="CDD" id="cd08722">
    <property type="entry name" value="RGS_SNX14"/>
    <property type="match status" value="1"/>
</dbReference>
<evidence type="ECO:0000259" key="7">
    <source>
        <dbReference type="PROSITE" id="PS51207"/>
    </source>
</evidence>
<dbReference type="GO" id="GO:0005770">
    <property type="term" value="C:late endosome"/>
    <property type="evidence" value="ECO:0000318"/>
    <property type="project" value="GO_Central"/>
</dbReference>
<dbReference type="Proteomes" id="UP000008227">
    <property type="component" value="Chromosome 1"/>
</dbReference>
<dbReference type="InterPro" id="IPR013937">
    <property type="entry name" value="Sorting_nexin_C"/>
</dbReference>
<proteinExistence type="inferred from homology"/>
<dbReference type="Pfam" id="PF02194">
    <property type="entry name" value="PXA"/>
    <property type="match status" value="1"/>
</dbReference>
<keyword evidence="5" id="KW-1133">Transmembrane helix</keyword>
<dbReference type="PANTHER" id="PTHR22775:SF44">
    <property type="entry name" value="SORTING NEXIN-14"/>
    <property type="match status" value="1"/>
</dbReference>
<keyword evidence="9" id="KW-1185">Reference proteome</keyword>
<keyword evidence="5" id="KW-0812">Transmembrane</keyword>
<dbReference type="SUPFAM" id="SSF48097">
    <property type="entry name" value="Regulator of G-protein signaling, RGS"/>
    <property type="match status" value="1"/>
</dbReference>
<dbReference type="GO" id="GO:0099170">
    <property type="term" value="P:postsynaptic modulation of chemical synaptic transmission"/>
    <property type="evidence" value="ECO:0007669"/>
    <property type="project" value="Ensembl"/>
</dbReference>
<evidence type="ECO:0000259" key="6">
    <source>
        <dbReference type="PROSITE" id="PS50132"/>
    </source>
</evidence>
<keyword evidence="3" id="KW-0966">Cell projection</keyword>
<dbReference type="Pfam" id="PF08628">
    <property type="entry name" value="Nexin_C"/>
    <property type="match status" value="1"/>
</dbReference>
<dbReference type="SMART" id="SM00315">
    <property type="entry name" value="RGS"/>
    <property type="match status" value="1"/>
</dbReference>
<dbReference type="PANTHER" id="PTHR22775">
    <property type="entry name" value="SORTING NEXIN"/>
    <property type="match status" value="1"/>
</dbReference>
<evidence type="ECO:0000313" key="9">
    <source>
        <dbReference type="Proteomes" id="UP000008227"/>
    </source>
</evidence>
<evidence type="ECO:0000256" key="4">
    <source>
        <dbReference type="ARBA" id="ARBA00071933"/>
    </source>
</evidence>
<protein>
    <recommendedName>
        <fullName evidence="4">Sorting nexin-14</fullName>
    </recommendedName>
</protein>
<dbReference type="Gene3D" id="1.10.167.10">
    <property type="entry name" value="Regulator of G-protein Signalling 4, domain 2"/>
    <property type="match status" value="1"/>
</dbReference>
<dbReference type="InterPro" id="IPR016137">
    <property type="entry name" value="RGS"/>
</dbReference>
<evidence type="ECO:0000256" key="3">
    <source>
        <dbReference type="ARBA" id="ARBA00023273"/>
    </source>
</evidence>
<name>A0A8W4FJM0_PIG</name>
<sequence length="915" mass="106465">MAPWMRTMGEKLKQRLRLDVGREICRQYPLFCFLLLCLSAASLLLNRYLHVLMIFWSFVAGVVTFYCSLGPDSLLPNIFFTIKYKPKQLGLQELFPQGRSCAVCGKVKCKRHRPALLLENYQPWLDLKISSKVDASLSEVLELVLENFVYPWYRDVTDDEFVDELRIMLRFFASVLIRRIHKVDIPSIITKKLLKAAMKHIEVIVKASQKVENTEFLQQAALEEYGPELHVALRSRRDELHYLRKLTELLFPYILPPKATDCRSLTLLLREILSGSVFLPSLDFLADPDVVNHLLIIFIDDSPPEKATEPPSPLVPFLQKFAEPRNKKPSVLKLELKQIREQQDLLFRFMNFLKQEGAVHVLQICLTVEEFNDRILRPELSNDEMLSLHEELQKIYKTYCLDESIDKIRFDPFIVEEIQKIAEGPYIDVVKLQTMRCLFEAYEHVLSLLENVFTPMFCHSDEYFRQLLRGAESPTRNSKFNRGSLSLDDFRSTQKRGESFGISRIGSKIKGVFKSTTMEGAMLPNYGLAEGEDDFIEEGIVVMEDDSPMEAVNTPNTPNLAAWKISIPYVDFFEDTSSERKEKKERIPVFCIDVERNDRRAKLLQHPELSNSQLLADFLSPNGGETQFLDKILPDVNLGKIIKSVPGKLMKEKGQHLEPFIMNFINSCESPKPKPSKPELTILSPTSENNKKLFNDLFKNNANRAENTERKQNQNYFMEMMTVEGVYDYLMYVGRVVFQVPDWLHHLLMGTRILFKNTLEMYTDYYINCKLEQLFQEHRLVSLITLLRDAVFCENTEPRSLQDKQKRAKQTFEEMMNYIPDLIVKCIGEEAKYKSIRLLFDGLQQPVLNKQLTYVLLDIVIQELFPELNKVPKKQLFYYLFFNAMLKFILIRDTEIKEILVFLIILKMNSLGLKI</sequence>
<dbReference type="Pfam" id="PF00615">
    <property type="entry name" value="RGS"/>
    <property type="match status" value="1"/>
</dbReference>
<feature type="domain" description="PXA" evidence="7">
    <location>
        <begin position="130"/>
        <end position="303"/>
    </location>
</feature>
<feature type="domain" description="RGS" evidence="6">
    <location>
        <begin position="335"/>
        <end position="467"/>
    </location>
</feature>
<reference evidence="8" key="3">
    <citation type="submission" date="2025-09" db="UniProtKB">
        <authorList>
            <consortium name="Ensembl"/>
        </authorList>
    </citation>
    <scope>IDENTIFICATION</scope>
</reference>